<name>A0A7V8VGG6_9BACT</name>
<dbReference type="Pfam" id="PF14237">
    <property type="entry name" value="GYF_2"/>
    <property type="match status" value="1"/>
</dbReference>
<feature type="region of interest" description="Disordered" evidence="1">
    <location>
        <begin position="500"/>
        <end position="537"/>
    </location>
</feature>
<evidence type="ECO:0000256" key="1">
    <source>
        <dbReference type="SAM" id="MobiDB-lite"/>
    </source>
</evidence>
<feature type="transmembrane region" description="Helical" evidence="2">
    <location>
        <begin position="388"/>
        <end position="408"/>
    </location>
</feature>
<dbReference type="Proteomes" id="UP000542342">
    <property type="component" value="Unassembled WGS sequence"/>
</dbReference>
<evidence type="ECO:0000313" key="5">
    <source>
        <dbReference type="Proteomes" id="UP000542342"/>
    </source>
</evidence>
<gene>
    <name evidence="4" type="ORF">H0921_14500</name>
</gene>
<sequence length="537" mass="59581">MNEIWYFARAGTQIGPVTLEQLRAEIASGRLSRWDLVWRQGMPQWVEAGQVAELLPYFPPQGVITSWPGTPAGYAPAPPPMPGMAPPPPSGYGPAYGPPYGVPQAPSPYPPPDPFAWFKAFWGRMLLHWQRLFAGHPESMVPQAQEQAQLAQAGLQGRPAAYALWRQAALWIASSFAGLAAVLQLLHLINDKQGREDLTSFGVAVQFLIPLATLILAGSAASAAYLFHQYRQSFRYVVWGGGLALGIPLILVFSPAEWLIAIPQTPQTTVAEVQAQRMVLNLILGLQFYMTIMPLVLSLLPALSRGCWRIKMFYPAATVPGWGMVASIPLFVLLTWATLVLIYHAIGNALLLISLILWIGAPIVYLAQYRLLVQPLAYREDVEQLIRLQRIVLTLTLVGVVLLIIYLFTTKIGEQHLLGFDERHSLVQVWNMQIHAMWMEYVGRLLFFSVLFADVVLQVQHSHWYQERLFRLRPDARDFDLQMLALAPLLGVAIPSSVEKTLAPPPPSPAPAAPAEPPREKSEEPAELPDLPASETT</sequence>
<feature type="domain" description="GYF" evidence="3">
    <location>
        <begin position="5"/>
        <end position="54"/>
    </location>
</feature>
<dbReference type="InterPro" id="IPR025640">
    <property type="entry name" value="GYF_2"/>
</dbReference>
<feature type="transmembrane region" description="Helical" evidence="2">
    <location>
        <begin position="321"/>
        <end position="343"/>
    </location>
</feature>
<feature type="transmembrane region" description="Helical" evidence="2">
    <location>
        <begin position="278"/>
        <end position="300"/>
    </location>
</feature>
<organism evidence="4 5">
    <name type="scientific">Thermogemmata fonticola</name>
    <dbReference type="NCBI Taxonomy" id="2755323"/>
    <lineage>
        <taxon>Bacteria</taxon>
        <taxon>Pseudomonadati</taxon>
        <taxon>Planctomycetota</taxon>
        <taxon>Planctomycetia</taxon>
        <taxon>Gemmatales</taxon>
        <taxon>Gemmataceae</taxon>
        <taxon>Thermogemmata</taxon>
    </lineage>
</organism>
<keyword evidence="2" id="KW-1133">Transmembrane helix</keyword>
<dbReference type="AlphaFoldDB" id="A0A7V8VGG6"/>
<dbReference type="RefSeq" id="WP_194539228.1">
    <property type="nucleotide sequence ID" value="NZ_JACEFB010000013.1"/>
</dbReference>
<evidence type="ECO:0000313" key="4">
    <source>
        <dbReference type="EMBL" id="MBA2227367.1"/>
    </source>
</evidence>
<evidence type="ECO:0000259" key="3">
    <source>
        <dbReference type="Pfam" id="PF14237"/>
    </source>
</evidence>
<reference evidence="4 5" key="1">
    <citation type="submission" date="2020-07" db="EMBL/GenBank/DDBJ databases">
        <title>Thermogemmata thermophila gen. nov., sp. nov., a novel moderate thermophilic planctomycete from a Kamchatka hot spring.</title>
        <authorList>
            <person name="Elcheninov A.G."/>
            <person name="Podosokorskaya O.A."/>
            <person name="Kovaleva O.L."/>
            <person name="Novikov A."/>
            <person name="Bonch-Osmolovskaya E.A."/>
            <person name="Toshchakov S.V."/>
            <person name="Kublanov I.V."/>
        </authorList>
    </citation>
    <scope>NUCLEOTIDE SEQUENCE [LARGE SCALE GENOMIC DNA]</scope>
    <source>
        <strain evidence="4 5">2918</strain>
    </source>
</reference>
<feature type="transmembrane region" description="Helical" evidence="2">
    <location>
        <begin position="201"/>
        <end position="227"/>
    </location>
</feature>
<keyword evidence="2" id="KW-0472">Membrane</keyword>
<protein>
    <submittedName>
        <fullName evidence="4">DUF4339 domain-containing protein</fullName>
    </submittedName>
</protein>
<comment type="caution">
    <text evidence="4">The sequence shown here is derived from an EMBL/GenBank/DDBJ whole genome shotgun (WGS) entry which is preliminary data.</text>
</comment>
<evidence type="ECO:0000256" key="2">
    <source>
        <dbReference type="SAM" id="Phobius"/>
    </source>
</evidence>
<feature type="compositionally biased region" description="Pro residues" evidence="1">
    <location>
        <begin position="503"/>
        <end position="516"/>
    </location>
</feature>
<feature type="transmembrane region" description="Helical" evidence="2">
    <location>
        <begin position="168"/>
        <end position="189"/>
    </location>
</feature>
<feature type="transmembrane region" description="Helical" evidence="2">
    <location>
        <begin position="236"/>
        <end position="258"/>
    </location>
</feature>
<keyword evidence="2" id="KW-0812">Transmembrane</keyword>
<proteinExistence type="predicted"/>
<dbReference type="EMBL" id="JACEFB010000013">
    <property type="protein sequence ID" value="MBA2227367.1"/>
    <property type="molecule type" value="Genomic_DNA"/>
</dbReference>
<accession>A0A7V8VGG6</accession>
<keyword evidence="5" id="KW-1185">Reference proteome</keyword>
<feature type="transmembrane region" description="Helical" evidence="2">
    <location>
        <begin position="349"/>
        <end position="367"/>
    </location>
</feature>